<evidence type="ECO:0000259" key="3">
    <source>
        <dbReference type="Pfam" id="PF08546"/>
    </source>
</evidence>
<dbReference type="Gene3D" id="1.10.1040.10">
    <property type="entry name" value="N-(1-d-carboxylethyl)-l-norvaline Dehydrogenase, domain 2"/>
    <property type="match status" value="1"/>
</dbReference>
<dbReference type="GO" id="GO:0005737">
    <property type="term" value="C:cytoplasm"/>
    <property type="evidence" value="ECO:0007669"/>
    <property type="project" value="TreeGrafter"/>
</dbReference>
<feature type="compositionally biased region" description="Low complexity" evidence="1">
    <location>
        <begin position="202"/>
        <end position="224"/>
    </location>
</feature>
<evidence type="ECO:0000259" key="2">
    <source>
        <dbReference type="Pfam" id="PF02558"/>
    </source>
</evidence>
<gene>
    <name evidence="4" type="ORF">SPSK_09388</name>
</gene>
<feature type="region of interest" description="Disordered" evidence="1">
    <location>
        <begin position="201"/>
        <end position="238"/>
    </location>
</feature>
<dbReference type="Pfam" id="PF02558">
    <property type="entry name" value="ApbA"/>
    <property type="match status" value="1"/>
</dbReference>
<reference evidence="4 5" key="2">
    <citation type="journal article" date="2015" name="Eukaryot. Cell">
        <title>Asexual propagation of a virulent clone complex in a human and feline outbreak of sporotrichosis.</title>
        <authorList>
            <person name="Teixeira Mde M."/>
            <person name="Rodrigues A.M."/>
            <person name="Tsui C.K."/>
            <person name="de Almeida L.G."/>
            <person name="Van Diepeningen A.D."/>
            <person name="van den Ende B.G."/>
            <person name="Fernandes G.F."/>
            <person name="Kano R."/>
            <person name="Hamelin R.C."/>
            <person name="Lopes-Bezerra L.M."/>
            <person name="Vasconcelos A.T."/>
            <person name="de Hoog S."/>
            <person name="de Camargo Z.P."/>
            <person name="Felipe M.S."/>
        </authorList>
    </citation>
    <scope>NUCLEOTIDE SEQUENCE [LARGE SCALE GENOMIC DNA]</scope>
    <source>
        <strain evidence="4 5">1099-18</strain>
    </source>
</reference>
<dbReference type="RefSeq" id="XP_016587882.1">
    <property type="nucleotide sequence ID" value="XM_016735961.1"/>
</dbReference>
<organism evidence="4 5">
    <name type="scientific">Sporothrix schenckii 1099-18</name>
    <dbReference type="NCBI Taxonomy" id="1397361"/>
    <lineage>
        <taxon>Eukaryota</taxon>
        <taxon>Fungi</taxon>
        <taxon>Dikarya</taxon>
        <taxon>Ascomycota</taxon>
        <taxon>Pezizomycotina</taxon>
        <taxon>Sordariomycetes</taxon>
        <taxon>Sordariomycetidae</taxon>
        <taxon>Ophiostomatales</taxon>
        <taxon>Ophiostomataceae</taxon>
        <taxon>Sporothrix</taxon>
    </lineage>
</organism>
<dbReference type="InterPro" id="IPR013328">
    <property type="entry name" value="6PGD_dom2"/>
</dbReference>
<dbReference type="VEuPathDB" id="FungiDB:SPSK_09388"/>
<dbReference type="KEGG" id="ssck:SPSK_09388"/>
<dbReference type="Pfam" id="PF08546">
    <property type="entry name" value="ApbA_C"/>
    <property type="match status" value="1"/>
</dbReference>
<dbReference type="InterPro" id="IPR051402">
    <property type="entry name" value="KPR-Related"/>
</dbReference>
<evidence type="ECO:0000313" key="4">
    <source>
        <dbReference type="EMBL" id="KJR85206.1"/>
    </source>
</evidence>
<dbReference type="Gene3D" id="3.40.50.720">
    <property type="entry name" value="NAD(P)-binding Rossmann-like Domain"/>
    <property type="match status" value="1"/>
</dbReference>
<dbReference type="InterPro" id="IPR013752">
    <property type="entry name" value="KPA_reductase"/>
</dbReference>
<evidence type="ECO:0000256" key="1">
    <source>
        <dbReference type="SAM" id="MobiDB-lite"/>
    </source>
</evidence>
<dbReference type="GeneID" id="27671238"/>
<feature type="domain" description="Ketopantoate reductase N-terminal" evidence="2">
    <location>
        <begin position="51"/>
        <end position="200"/>
    </location>
</feature>
<proteinExistence type="predicted"/>
<feature type="domain" description="Ketopantoate reductase C-terminal" evidence="3">
    <location>
        <begin position="266"/>
        <end position="389"/>
    </location>
</feature>
<dbReference type="PANTHER" id="PTHR21708:SF26">
    <property type="entry name" value="2-DEHYDROPANTOATE 2-REDUCTASE"/>
    <property type="match status" value="1"/>
</dbReference>
<dbReference type="PANTHER" id="PTHR21708">
    <property type="entry name" value="PROBABLE 2-DEHYDROPANTOATE 2-REDUCTASE"/>
    <property type="match status" value="1"/>
</dbReference>
<dbReference type="InterPro" id="IPR013332">
    <property type="entry name" value="KPR_N"/>
</dbReference>
<dbReference type="FunFam" id="1.10.1040.10:FF:000017">
    <property type="entry name" value="2-dehydropantoate 2-reductase"/>
    <property type="match status" value="1"/>
</dbReference>
<protein>
    <submittedName>
        <fullName evidence="4">2-dehydropantoate 2-reductase</fullName>
    </submittedName>
</protein>
<dbReference type="Proteomes" id="UP000033710">
    <property type="component" value="Unassembled WGS sequence"/>
</dbReference>
<dbReference type="InterPro" id="IPR008927">
    <property type="entry name" value="6-PGluconate_DH-like_C_sf"/>
</dbReference>
<dbReference type="EMBL" id="AXCR01000007">
    <property type="protein sequence ID" value="KJR85206.1"/>
    <property type="molecule type" value="Genomic_DNA"/>
</dbReference>
<dbReference type="SUPFAM" id="SSF48179">
    <property type="entry name" value="6-phosphogluconate dehydrogenase C-terminal domain-like"/>
    <property type="match status" value="1"/>
</dbReference>
<reference evidence="4 5" key="1">
    <citation type="journal article" date="2014" name="BMC Genomics">
        <title>Comparative genomics of the major fungal agents of human and animal Sporotrichosis: Sporothrix schenckii and Sporothrix brasiliensis.</title>
        <authorList>
            <person name="Teixeira M.M."/>
            <person name="de Almeida L.G."/>
            <person name="Kubitschek-Barreira P."/>
            <person name="Alves F.L."/>
            <person name="Kioshima E.S."/>
            <person name="Abadio A.K."/>
            <person name="Fernandes L."/>
            <person name="Derengowski L.S."/>
            <person name="Ferreira K.S."/>
            <person name="Souza R.C."/>
            <person name="Ruiz J.C."/>
            <person name="de Andrade N.C."/>
            <person name="Paes H.C."/>
            <person name="Nicola A.M."/>
            <person name="Albuquerque P."/>
            <person name="Gerber A.L."/>
            <person name="Martins V.P."/>
            <person name="Peconick L.D."/>
            <person name="Neto A.V."/>
            <person name="Chaucanez C.B."/>
            <person name="Silva P.A."/>
            <person name="Cunha O.L."/>
            <person name="de Oliveira F.F."/>
            <person name="dos Santos T.C."/>
            <person name="Barros A.L."/>
            <person name="Soares M.A."/>
            <person name="de Oliveira L.M."/>
            <person name="Marini M.M."/>
            <person name="Villalobos-Duno H."/>
            <person name="Cunha M.M."/>
            <person name="de Hoog S."/>
            <person name="da Silveira J.F."/>
            <person name="Henrissat B."/>
            <person name="Nino-Vega G.A."/>
            <person name="Cisalpino P.S."/>
            <person name="Mora-Montes H.M."/>
            <person name="Almeida S.R."/>
            <person name="Stajich J.E."/>
            <person name="Lopes-Bezerra L.M."/>
            <person name="Vasconcelos A.T."/>
            <person name="Felipe M.S."/>
        </authorList>
    </citation>
    <scope>NUCLEOTIDE SEQUENCE [LARGE SCALE GENOMIC DNA]</scope>
    <source>
        <strain evidence="4 5">1099-18</strain>
    </source>
</reference>
<evidence type="ECO:0000313" key="5">
    <source>
        <dbReference type="Proteomes" id="UP000033710"/>
    </source>
</evidence>
<sequence>MLFGHRHLPPLHPNPRPTSECPCYNILFHVADCCCLVVFFFLDRLSFQPDHNIHVSLIGRSNYAALAKDGVQLHTHTFGDYVFHPHAVYPSANAAGGVASGGAGSSSDAVPPPPPGGWDFVVVTTKALPDRVDDSGTIAPLVGPKSTLVLIQNGVGVEAPYRARFPDTPIISGVTVVSAEQIKPGVIRQNRWTRLHIGPYTSSAESSSSSSSTSPLSSSSSPPSVQIDENSPLTKRGTEATLQLTDWWTRLGGIRDIDPLDEVGLQTVRWHKLCINAAFNPSAVLSGGRGNADMASDPELRIHLRAVMDEIWAAAPRILGRPFPSDLASPDKILASTDRNKGARPSMLLDWEAGRPLELEVIVGNPVRIARARGVELPRMQSLYALLRSSQAVREQTRNKDKGKL</sequence>
<dbReference type="AlphaFoldDB" id="A0A0F2MAL4"/>
<name>A0A0F2MAL4_SPOSC</name>
<accession>A0A0F2MAL4</accession>
<dbReference type="OrthoDB" id="3609at2759"/>
<comment type="caution">
    <text evidence="4">The sequence shown here is derived from an EMBL/GenBank/DDBJ whole genome shotgun (WGS) entry which is preliminary data.</text>
</comment>